<keyword evidence="2" id="KW-1185">Reference proteome</keyword>
<protein>
    <submittedName>
        <fullName evidence="1">Uncharacterized protein</fullName>
    </submittedName>
</protein>
<dbReference type="AlphaFoldDB" id="A0A392QNG0"/>
<dbReference type="EMBL" id="LXQA010150209">
    <property type="protein sequence ID" value="MCI25921.1"/>
    <property type="molecule type" value="Genomic_DNA"/>
</dbReference>
<dbReference type="Proteomes" id="UP000265520">
    <property type="component" value="Unassembled WGS sequence"/>
</dbReference>
<comment type="caution">
    <text evidence="1">The sequence shown here is derived from an EMBL/GenBank/DDBJ whole genome shotgun (WGS) entry which is preliminary data.</text>
</comment>
<evidence type="ECO:0000313" key="2">
    <source>
        <dbReference type="Proteomes" id="UP000265520"/>
    </source>
</evidence>
<organism evidence="1 2">
    <name type="scientific">Trifolium medium</name>
    <dbReference type="NCBI Taxonomy" id="97028"/>
    <lineage>
        <taxon>Eukaryota</taxon>
        <taxon>Viridiplantae</taxon>
        <taxon>Streptophyta</taxon>
        <taxon>Embryophyta</taxon>
        <taxon>Tracheophyta</taxon>
        <taxon>Spermatophyta</taxon>
        <taxon>Magnoliopsida</taxon>
        <taxon>eudicotyledons</taxon>
        <taxon>Gunneridae</taxon>
        <taxon>Pentapetalae</taxon>
        <taxon>rosids</taxon>
        <taxon>fabids</taxon>
        <taxon>Fabales</taxon>
        <taxon>Fabaceae</taxon>
        <taxon>Papilionoideae</taxon>
        <taxon>50 kb inversion clade</taxon>
        <taxon>NPAAA clade</taxon>
        <taxon>Hologalegina</taxon>
        <taxon>IRL clade</taxon>
        <taxon>Trifolieae</taxon>
        <taxon>Trifolium</taxon>
    </lineage>
</organism>
<evidence type="ECO:0000313" key="1">
    <source>
        <dbReference type="EMBL" id="MCI25921.1"/>
    </source>
</evidence>
<proteinExistence type="predicted"/>
<accession>A0A392QNG0</accession>
<reference evidence="1 2" key="1">
    <citation type="journal article" date="2018" name="Front. Plant Sci.">
        <title>Red Clover (Trifolium pratense) and Zigzag Clover (T. medium) - A Picture of Genomic Similarities and Differences.</title>
        <authorList>
            <person name="Dluhosova J."/>
            <person name="Istvanek J."/>
            <person name="Nedelnik J."/>
            <person name="Repkova J."/>
        </authorList>
    </citation>
    <scope>NUCLEOTIDE SEQUENCE [LARGE SCALE GENOMIC DNA]</scope>
    <source>
        <strain evidence="2">cv. 10/8</strain>
        <tissue evidence="1">Leaf</tissue>
    </source>
</reference>
<feature type="non-terminal residue" evidence="1">
    <location>
        <position position="111"/>
    </location>
</feature>
<name>A0A392QNG0_9FABA</name>
<sequence>MNEEVRTLKVYGKSTSHCYKVQVREKDLDKANLNSEWMEESHEEELTEPREYDVQTLKACREQGQEWVERFTVEINSRGPAVKNSRAEKEMLWHSKIVALGESITSLRSTM</sequence>